<accession>A0A3S5CV90</accession>
<evidence type="ECO:0000313" key="1">
    <source>
        <dbReference type="EMBL" id="VEL41596.1"/>
    </source>
</evidence>
<keyword evidence="2" id="KW-1185">Reference proteome</keyword>
<evidence type="ECO:0000313" key="2">
    <source>
        <dbReference type="Proteomes" id="UP000784294"/>
    </source>
</evidence>
<dbReference type="EMBL" id="CAAALY010270066">
    <property type="protein sequence ID" value="VEL41596.1"/>
    <property type="molecule type" value="Genomic_DNA"/>
</dbReference>
<reference evidence="1" key="1">
    <citation type="submission" date="2018-11" db="EMBL/GenBank/DDBJ databases">
        <authorList>
            <consortium name="Pathogen Informatics"/>
        </authorList>
    </citation>
    <scope>NUCLEOTIDE SEQUENCE</scope>
</reference>
<dbReference type="AlphaFoldDB" id="A0A3S5CV90"/>
<gene>
    <name evidence="1" type="ORF">PXEA_LOCUS35036</name>
</gene>
<comment type="caution">
    <text evidence="1">The sequence shown here is derived from an EMBL/GenBank/DDBJ whole genome shotgun (WGS) entry which is preliminary data.</text>
</comment>
<organism evidence="1 2">
    <name type="scientific">Protopolystoma xenopodis</name>
    <dbReference type="NCBI Taxonomy" id="117903"/>
    <lineage>
        <taxon>Eukaryota</taxon>
        <taxon>Metazoa</taxon>
        <taxon>Spiralia</taxon>
        <taxon>Lophotrochozoa</taxon>
        <taxon>Platyhelminthes</taxon>
        <taxon>Monogenea</taxon>
        <taxon>Polyopisthocotylea</taxon>
        <taxon>Polystomatidea</taxon>
        <taxon>Polystomatidae</taxon>
        <taxon>Protopolystoma</taxon>
    </lineage>
</organism>
<protein>
    <submittedName>
        <fullName evidence="1">Uncharacterized protein</fullName>
    </submittedName>
</protein>
<sequence length="112" mass="11517">MASIAGLHFGRTPACCTISPCLDTGHVGALPLPPPRPVRLSVCLRDRSQSGGSASSSLHPLALPFAAAIATSHSRSTHTPHHSTARHVAQRLRPHVGRAGPGWAGLGWAGLG</sequence>
<dbReference type="Proteomes" id="UP000784294">
    <property type="component" value="Unassembled WGS sequence"/>
</dbReference>
<name>A0A3S5CV90_9PLAT</name>
<proteinExistence type="predicted"/>